<evidence type="ECO:0000313" key="3">
    <source>
        <dbReference type="EMBL" id="KAE8439506.1"/>
    </source>
</evidence>
<comment type="caution">
    <text evidence="3">The sequence shown here is derived from an EMBL/GenBank/DDBJ whole genome shotgun (WGS) entry which is preliminary data.</text>
</comment>
<keyword evidence="4" id="KW-1185">Reference proteome</keyword>
<accession>A0ABQ6XBV7</accession>
<dbReference type="Proteomes" id="UP000466130">
    <property type="component" value="Unassembled WGS sequence"/>
</dbReference>
<feature type="region of interest" description="Disordered" evidence="1">
    <location>
        <begin position="26"/>
        <end position="72"/>
    </location>
</feature>
<sequence>MMSRLRNARGTALLLSALLMAGVLTGCGDSEAPTTDSEVPTDEPQEPMDTGPMANDGQATRESPGDGVSDPE</sequence>
<dbReference type="RefSeq" id="WP_139526537.1">
    <property type="nucleotide sequence ID" value="NZ_CP048602.1"/>
</dbReference>
<protein>
    <submittedName>
        <fullName evidence="3">Uncharacterized protein</fullName>
    </submittedName>
</protein>
<dbReference type="EMBL" id="VWRT01000002">
    <property type="protein sequence ID" value="KAE8439506.1"/>
    <property type="molecule type" value="Genomic_DNA"/>
</dbReference>
<gene>
    <name evidence="3" type="ORF">F1978_04590</name>
</gene>
<feature type="signal peptide" evidence="2">
    <location>
        <begin position="1"/>
        <end position="21"/>
    </location>
</feature>
<name>A0ABQ6XBV7_9GAMM</name>
<feature type="chain" id="PRO_5045906198" evidence="2">
    <location>
        <begin position="22"/>
        <end position="72"/>
    </location>
</feature>
<keyword evidence="2" id="KW-0732">Signal</keyword>
<organism evidence="3 4">
    <name type="scientific">Vreelandella piezotolerans</name>
    <dbReference type="NCBI Taxonomy" id="2609667"/>
    <lineage>
        <taxon>Bacteria</taxon>
        <taxon>Pseudomonadati</taxon>
        <taxon>Pseudomonadota</taxon>
        <taxon>Gammaproteobacteria</taxon>
        <taxon>Oceanospirillales</taxon>
        <taxon>Halomonadaceae</taxon>
        <taxon>Vreelandella</taxon>
    </lineage>
</organism>
<evidence type="ECO:0000256" key="1">
    <source>
        <dbReference type="SAM" id="MobiDB-lite"/>
    </source>
</evidence>
<evidence type="ECO:0000313" key="4">
    <source>
        <dbReference type="Proteomes" id="UP000466130"/>
    </source>
</evidence>
<dbReference type="PROSITE" id="PS51257">
    <property type="entry name" value="PROKAR_LIPOPROTEIN"/>
    <property type="match status" value="1"/>
</dbReference>
<proteinExistence type="predicted"/>
<reference evidence="3 4" key="1">
    <citation type="submission" date="2019-09" db="EMBL/GenBank/DDBJ databases">
        <title>The Halomonas whole genome shotgun (WGS).</title>
        <authorList>
            <person name="Xie Z."/>
        </authorList>
    </citation>
    <scope>NUCLEOTIDE SEQUENCE [LARGE SCALE GENOMIC DNA]</scope>
    <source>
        <strain evidence="3 4">NBT06E8</strain>
    </source>
</reference>
<evidence type="ECO:0000256" key="2">
    <source>
        <dbReference type="SAM" id="SignalP"/>
    </source>
</evidence>